<feature type="domain" description="Heterokaryon incompatibility" evidence="1">
    <location>
        <begin position="67"/>
        <end position="247"/>
    </location>
</feature>
<accession>A0A2L2TAI3</accession>
<dbReference type="InterPro" id="IPR052895">
    <property type="entry name" value="HetReg/Transcr_Mod"/>
</dbReference>
<dbReference type="PANTHER" id="PTHR24148">
    <property type="entry name" value="ANKYRIN REPEAT DOMAIN-CONTAINING PROTEIN 39 HOMOLOG-RELATED"/>
    <property type="match status" value="1"/>
</dbReference>
<dbReference type="AlphaFoldDB" id="A0A2L2TAI3"/>
<sequence>MLRKPSHSQYFMAFKPKNEFYFEPHLQLDPNCTSSIRILDLLPGPKNGEIKTRLRVISFNAYPRPYYEALSYTWGRDPPTASVTINEVHQLLITPNAFAALESLRFRRKIRTIWIDSICINQENKSEKDIQVPLMGDVYRYAAVVNVWLGRTSMNPDSGIRIGSLFDSGLWVKAWRAAYKDVTAKTIGPEGAINAPTTRRLVCKEAVSSARSELDLIWHYLHGRHLALAAAIEENLPWHERLWIVQEYLLAKRLQFGFGFHWVECDIALLLDWAKTKTEATDSFKQAMGFKFAAARLNLHATSGLNYTCLGELQNLFRTQKCYKPQDMVYGMLGLIDPYQATLIPVNYNLDPYKVFVQATYSAIRSETTFQVLDMVDLIARRDEDSGLQSKSGTWKERHGETSKLLPSWAIDFANFPEQGQWQQGSWEDIELTRRRHKLEKCCSLSDDCSQLYIKAIPFDKIATHFPVKAPGEATGLEEKEVVWDLFLNVIIPTLYAVLKARQLIVASGDYNHHASLPAASLLTPHVTADQVKELLDDDETLSRRLNACSSIAMKPSANFTMTVLGDGGEEQVMYYQLTGPSIIKSEQDTTVNVIKTACLLWATICDTPFDMQCEGKVKVDADDAEAFLQPCTRLRDNATATSGGVTFFGTLSGGLVGIAPLGVTMDDLIVQAPDEESLLVLRKRDPDPERVDVTWQFMGRALIFSLHTLQSWNRDELEGKMSLDGAPIFVIS</sequence>
<evidence type="ECO:0000313" key="2">
    <source>
        <dbReference type="EMBL" id="CEI67962.1"/>
    </source>
</evidence>
<dbReference type="Pfam" id="PF06985">
    <property type="entry name" value="HET"/>
    <property type="match status" value="1"/>
</dbReference>
<organism evidence="2 3">
    <name type="scientific">Fusarium venenatum</name>
    <dbReference type="NCBI Taxonomy" id="56646"/>
    <lineage>
        <taxon>Eukaryota</taxon>
        <taxon>Fungi</taxon>
        <taxon>Dikarya</taxon>
        <taxon>Ascomycota</taxon>
        <taxon>Pezizomycotina</taxon>
        <taxon>Sordariomycetes</taxon>
        <taxon>Hypocreomycetidae</taxon>
        <taxon>Hypocreales</taxon>
        <taxon>Nectriaceae</taxon>
        <taxon>Fusarium</taxon>
    </lineage>
</organism>
<dbReference type="EMBL" id="LN649231">
    <property type="protein sequence ID" value="CEI67962.1"/>
    <property type="molecule type" value="Genomic_DNA"/>
</dbReference>
<dbReference type="PANTHER" id="PTHR24148:SF73">
    <property type="entry name" value="HET DOMAIN PROTEIN (AFU_ORTHOLOGUE AFUA_8G01020)"/>
    <property type="match status" value="1"/>
</dbReference>
<dbReference type="InterPro" id="IPR010730">
    <property type="entry name" value="HET"/>
</dbReference>
<name>A0A2L2TAI3_9HYPO</name>
<dbReference type="Proteomes" id="UP000245910">
    <property type="component" value="Chromosome III"/>
</dbReference>
<reference evidence="3" key="1">
    <citation type="submission" date="2014-10" db="EMBL/GenBank/DDBJ databases">
        <authorList>
            <person name="King R."/>
        </authorList>
    </citation>
    <scope>NUCLEOTIDE SEQUENCE [LARGE SCALE GENOMIC DNA]</scope>
    <source>
        <strain evidence="3">A3/5</strain>
    </source>
</reference>
<evidence type="ECO:0000313" key="3">
    <source>
        <dbReference type="Proteomes" id="UP000245910"/>
    </source>
</evidence>
<keyword evidence="3" id="KW-1185">Reference proteome</keyword>
<protein>
    <recommendedName>
        <fullName evidence="1">Heterokaryon incompatibility domain-containing protein</fullName>
    </recommendedName>
</protein>
<proteinExistence type="predicted"/>
<evidence type="ECO:0000259" key="1">
    <source>
        <dbReference type="Pfam" id="PF06985"/>
    </source>
</evidence>